<feature type="non-terminal residue" evidence="1">
    <location>
        <position position="37"/>
    </location>
</feature>
<protein>
    <submittedName>
        <fullName evidence="1">Uncharacterized protein</fullName>
    </submittedName>
</protein>
<gene>
    <name evidence="1" type="ORF">S03H2_36057</name>
</gene>
<proteinExistence type="predicted"/>
<organism evidence="1">
    <name type="scientific">marine sediment metagenome</name>
    <dbReference type="NCBI Taxonomy" id="412755"/>
    <lineage>
        <taxon>unclassified sequences</taxon>
        <taxon>metagenomes</taxon>
        <taxon>ecological metagenomes</taxon>
    </lineage>
</organism>
<sequence>MECLGEGVEYLGLVYPGFFEFNDQDEFFFRSLEYVLV</sequence>
<accession>X1I5U1</accession>
<evidence type="ECO:0000313" key="1">
    <source>
        <dbReference type="EMBL" id="GAH52933.1"/>
    </source>
</evidence>
<dbReference type="AlphaFoldDB" id="X1I5U1"/>
<dbReference type="EMBL" id="BARU01022104">
    <property type="protein sequence ID" value="GAH52933.1"/>
    <property type="molecule type" value="Genomic_DNA"/>
</dbReference>
<name>X1I5U1_9ZZZZ</name>
<comment type="caution">
    <text evidence="1">The sequence shown here is derived from an EMBL/GenBank/DDBJ whole genome shotgun (WGS) entry which is preliminary data.</text>
</comment>
<reference evidence="1" key="1">
    <citation type="journal article" date="2014" name="Front. Microbiol.">
        <title>High frequency of phylogenetically diverse reductive dehalogenase-homologous genes in deep subseafloor sedimentary metagenomes.</title>
        <authorList>
            <person name="Kawai M."/>
            <person name="Futagami T."/>
            <person name="Toyoda A."/>
            <person name="Takaki Y."/>
            <person name="Nishi S."/>
            <person name="Hori S."/>
            <person name="Arai W."/>
            <person name="Tsubouchi T."/>
            <person name="Morono Y."/>
            <person name="Uchiyama I."/>
            <person name="Ito T."/>
            <person name="Fujiyama A."/>
            <person name="Inagaki F."/>
            <person name="Takami H."/>
        </authorList>
    </citation>
    <scope>NUCLEOTIDE SEQUENCE</scope>
    <source>
        <strain evidence="1">Expedition CK06-06</strain>
    </source>
</reference>